<evidence type="ECO:0000313" key="2">
    <source>
        <dbReference type="Proteomes" id="UP001279410"/>
    </source>
</evidence>
<proteinExistence type="predicted"/>
<name>A0AAD3MS57_LATJO</name>
<keyword evidence="2" id="KW-1185">Reference proteome</keyword>
<comment type="caution">
    <text evidence="1">The sequence shown here is derived from an EMBL/GenBank/DDBJ whole genome shotgun (WGS) entry which is preliminary data.</text>
</comment>
<protein>
    <submittedName>
        <fullName evidence="1">C-myc promoter-binding protein isoform X1</fullName>
    </submittedName>
</protein>
<gene>
    <name evidence="1" type="ORF">AKAME5_001083700</name>
</gene>
<accession>A0AAD3MS57</accession>
<dbReference type="Proteomes" id="UP001279410">
    <property type="component" value="Unassembled WGS sequence"/>
</dbReference>
<dbReference type="AlphaFoldDB" id="A0AAD3MS57"/>
<evidence type="ECO:0000313" key="1">
    <source>
        <dbReference type="EMBL" id="GLD58749.1"/>
    </source>
</evidence>
<reference evidence="1" key="1">
    <citation type="submission" date="2022-08" db="EMBL/GenBank/DDBJ databases">
        <title>Genome sequencing of akame (Lates japonicus).</title>
        <authorList>
            <person name="Hashiguchi Y."/>
            <person name="Takahashi H."/>
        </authorList>
    </citation>
    <scope>NUCLEOTIDE SEQUENCE</scope>
    <source>
        <strain evidence="1">Kochi</strain>
    </source>
</reference>
<organism evidence="1 2">
    <name type="scientific">Lates japonicus</name>
    <name type="common">Japanese lates</name>
    <dbReference type="NCBI Taxonomy" id="270547"/>
    <lineage>
        <taxon>Eukaryota</taxon>
        <taxon>Metazoa</taxon>
        <taxon>Chordata</taxon>
        <taxon>Craniata</taxon>
        <taxon>Vertebrata</taxon>
        <taxon>Euteleostomi</taxon>
        <taxon>Actinopterygii</taxon>
        <taxon>Neopterygii</taxon>
        <taxon>Teleostei</taxon>
        <taxon>Neoteleostei</taxon>
        <taxon>Acanthomorphata</taxon>
        <taxon>Carangaria</taxon>
        <taxon>Carangaria incertae sedis</taxon>
        <taxon>Centropomidae</taxon>
        <taxon>Lates</taxon>
    </lineage>
</organism>
<dbReference type="EMBL" id="BRZM01000035">
    <property type="protein sequence ID" value="GLD58749.1"/>
    <property type="molecule type" value="Genomic_DNA"/>
</dbReference>
<sequence>MEDKGPRVADYFVVAGLTDSACPWRKSSTLTTCRVPSSETQSPHHRRVAVGDPALGEEGYPRLHNFVWKAPLGLQQKQWS</sequence>